<name>U4TME9_9LACO</name>
<evidence type="ECO:0000256" key="1">
    <source>
        <dbReference type="ARBA" id="ARBA00001946"/>
    </source>
</evidence>
<dbReference type="OrthoDB" id="9778595at2"/>
<organism evidence="11 12">
    <name type="scientific">Schleiferilactobacillus shenzhenensis LY-73</name>
    <dbReference type="NCBI Taxonomy" id="1231336"/>
    <lineage>
        <taxon>Bacteria</taxon>
        <taxon>Bacillati</taxon>
        <taxon>Bacillota</taxon>
        <taxon>Bacilli</taxon>
        <taxon>Lactobacillales</taxon>
        <taxon>Lactobacillaceae</taxon>
        <taxon>Schleiferilactobacillus</taxon>
    </lineage>
</organism>
<dbReference type="InterPro" id="IPR024932">
    <property type="entry name" value="ApbE"/>
</dbReference>
<evidence type="ECO:0000313" key="11">
    <source>
        <dbReference type="EMBL" id="ERL65364.1"/>
    </source>
</evidence>
<accession>U4TME9</accession>
<dbReference type="STRING" id="1231336.L248_2763"/>
<keyword evidence="4" id="KW-0285">Flavoprotein</keyword>
<dbReference type="GO" id="GO:0016740">
    <property type="term" value="F:transferase activity"/>
    <property type="evidence" value="ECO:0007669"/>
    <property type="project" value="UniProtKB-KW"/>
</dbReference>
<evidence type="ECO:0000256" key="3">
    <source>
        <dbReference type="ARBA" id="ARBA00016337"/>
    </source>
</evidence>
<comment type="cofactor">
    <cofactor evidence="1">
        <name>Mg(2+)</name>
        <dbReference type="ChEBI" id="CHEBI:18420"/>
    </cofactor>
</comment>
<dbReference type="HOGENOM" id="CLU_044403_4_0_9"/>
<evidence type="ECO:0000256" key="5">
    <source>
        <dbReference type="ARBA" id="ARBA00022679"/>
    </source>
</evidence>
<dbReference type="EC" id="2.7.1.180" evidence="2"/>
<dbReference type="PANTHER" id="PTHR30040">
    <property type="entry name" value="THIAMINE BIOSYNTHESIS LIPOPROTEIN APBE"/>
    <property type="match status" value="1"/>
</dbReference>
<evidence type="ECO:0000313" key="12">
    <source>
        <dbReference type="Proteomes" id="UP000030647"/>
    </source>
</evidence>
<dbReference type="GO" id="GO:0046872">
    <property type="term" value="F:metal ion binding"/>
    <property type="evidence" value="ECO:0007669"/>
    <property type="project" value="UniProtKB-KW"/>
</dbReference>
<dbReference type="PANTHER" id="PTHR30040:SF2">
    <property type="entry name" value="FAD:PROTEIN FMN TRANSFERASE"/>
    <property type="match status" value="1"/>
</dbReference>
<dbReference type="EMBL" id="KI271587">
    <property type="protein sequence ID" value="ERL65364.1"/>
    <property type="molecule type" value="Genomic_DNA"/>
</dbReference>
<dbReference type="Gene3D" id="3.10.520.10">
    <property type="entry name" value="ApbE-like domains"/>
    <property type="match status" value="2"/>
</dbReference>
<dbReference type="eggNOG" id="COG1477">
    <property type="taxonomic scope" value="Bacteria"/>
</dbReference>
<dbReference type="SUPFAM" id="SSF143631">
    <property type="entry name" value="ApbE-like"/>
    <property type="match status" value="1"/>
</dbReference>
<evidence type="ECO:0000256" key="9">
    <source>
        <dbReference type="ARBA" id="ARBA00031306"/>
    </source>
</evidence>
<dbReference type="InterPro" id="IPR003374">
    <property type="entry name" value="ApbE-like_sf"/>
</dbReference>
<reference evidence="12" key="1">
    <citation type="journal article" date="2013" name="Genome Announc.">
        <title>Whole-Genome Sequencing of Lactobacillus shenzhenensis Strain LY-73T.</title>
        <authorList>
            <person name="Lin Z."/>
            <person name="Liu Z."/>
            <person name="Yang R."/>
            <person name="Zou Y."/>
            <person name="Wan D."/>
            <person name="Chen J."/>
            <person name="Guo M."/>
            <person name="Zhao J."/>
            <person name="Fang C."/>
            <person name="Yang R."/>
            <person name="Liu F."/>
        </authorList>
    </citation>
    <scope>NUCLEOTIDE SEQUENCE [LARGE SCALE GENOMIC DNA]</scope>
    <source>
        <strain evidence="12">LY-73</strain>
    </source>
</reference>
<dbReference type="Pfam" id="PF02424">
    <property type="entry name" value="ApbE"/>
    <property type="match status" value="1"/>
</dbReference>
<evidence type="ECO:0000256" key="10">
    <source>
        <dbReference type="ARBA" id="ARBA00048540"/>
    </source>
</evidence>
<sequence length="261" mass="27513">MTAPVLLHRLIHQMNVPFIVSLAVTDRAAGEALLGPAAAQVAAELARIDRAYSPFRSDSLVRRYQAGDQSILLNDPEFQQIYAAVLAATETTQGDFDPFFNGPFDPTGYVKGWAVAQVTRAFLTPLLNDPAVVAVGVNGGGDMQLATRPGSTFQWHVGIEDPADPQRLIAAYTVATGAVATSGTSKRGEHILRRGPADLAQVTILAPNLTAADVWATAGLAGGQVRLLDHIAQAQLTGLFVTAAHRVQPFAKGVLANAQTA</sequence>
<proteinExistence type="predicted"/>
<evidence type="ECO:0000256" key="2">
    <source>
        <dbReference type="ARBA" id="ARBA00011955"/>
    </source>
</evidence>
<keyword evidence="5" id="KW-0808">Transferase</keyword>
<keyword evidence="7" id="KW-0274">FAD</keyword>
<keyword evidence="6" id="KW-0479">Metal-binding</keyword>
<keyword evidence="8" id="KW-0460">Magnesium</keyword>
<comment type="catalytic activity">
    <reaction evidence="10">
        <text>L-threonyl-[protein] + FAD = FMN-L-threonyl-[protein] + AMP + H(+)</text>
        <dbReference type="Rhea" id="RHEA:36847"/>
        <dbReference type="Rhea" id="RHEA-COMP:11060"/>
        <dbReference type="Rhea" id="RHEA-COMP:11061"/>
        <dbReference type="ChEBI" id="CHEBI:15378"/>
        <dbReference type="ChEBI" id="CHEBI:30013"/>
        <dbReference type="ChEBI" id="CHEBI:57692"/>
        <dbReference type="ChEBI" id="CHEBI:74257"/>
        <dbReference type="ChEBI" id="CHEBI:456215"/>
        <dbReference type="EC" id="2.7.1.180"/>
    </reaction>
</comment>
<gene>
    <name evidence="11" type="ORF">L248_2763</name>
</gene>
<keyword evidence="12" id="KW-1185">Reference proteome</keyword>
<dbReference type="Proteomes" id="UP000030647">
    <property type="component" value="Unassembled WGS sequence"/>
</dbReference>
<evidence type="ECO:0000256" key="4">
    <source>
        <dbReference type="ARBA" id="ARBA00022630"/>
    </source>
</evidence>
<evidence type="ECO:0000256" key="8">
    <source>
        <dbReference type="ARBA" id="ARBA00022842"/>
    </source>
</evidence>
<protein>
    <recommendedName>
        <fullName evidence="3">FAD:protein FMN transferase</fullName>
        <ecNumber evidence="2">2.7.1.180</ecNumber>
    </recommendedName>
    <alternativeName>
        <fullName evidence="9">Flavin transferase</fullName>
    </alternativeName>
</protein>
<dbReference type="RefSeq" id="WP_022529350.1">
    <property type="nucleotide sequence ID" value="NZ_KI271587.1"/>
</dbReference>
<evidence type="ECO:0000256" key="6">
    <source>
        <dbReference type="ARBA" id="ARBA00022723"/>
    </source>
</evidence>
<dbReference type="AlphaFoldDB" id="U4TME9"/>
<evidence type="ECO:0000256" key="7">
    <source>
        <dbReference type="ARBA" id="ARBA00022827"/>
    </source>
</evidence>